<reference evidence="3 4" key="1">
    <citation type="submission" date="2017-02" db="EMBL/GenBank/DDBJ databases">
        <authorList>
            <person name="Peterson S.W."/>
        </authorList>
    </citation>
    <scope>NUCLEOTIDE SEQUENCE [LARGE SCALE GENOMIC DNA]</scope>
    <source>
        <strain evidence="3 4">DSM 22899</strain>
    </source>
</reference>
<dbReference type="Gene3D" id="2.40.50.1020">
    <property type="entry name" value="LytTr DNA-binding domain"/>
    <property type="match status" value="1"/>
</dbReference>
<dbReference type="GO" id="GO:0000156">
    <property type="term" value="F:phosphorelay response regulator activity"/>
    <property type="evidence" value="ECO:0007669"/>
    <property type="project" value="InterPro"/>
</dbReference>
<evidence type="ECO:0000313" key="4">
    <source>
        <dbReference type="Proteomes" id="UP000190541"/>
    </source>
</evidence>
<dbReference type="STRING" id="623280.SAMN05660226_00129"/>
<name>A0A1T4ZV54_9SPHI</name>
<dbReference type="PROSITE" id="PS50110">
    <property type="entry name" value="RESPONSE_REGULATORY"/>
    <property type="match status" value="1"/>
</dbReference>
<dbReference type="RefSeq" id="WP_079714872.1">
    <property type="nucleotide sequence ID" value="NZ_FUYS01000001.1"/>
</dbReference>
<accession>A0A1T4ZV54</accession>
<dbReference type="InterPro" id="IPR046947">
    <property type="entry name" value="LytR-like"/>
</dbReference>
<keyword evidence="4" id="KW-1185">Reference proteome</keyword>
<evidence type="ECO:0000313" key="3">
    <source>
        <dbReference type="EMBL" id="SKB26495.1"/>
    </source>
</evidence>
<dbReference type="Proteomes" id="UP000190541">
    <property type="component" value="Unassembled WGS sequence"/>
</dbReference>
<protein>
    <submittedName>
        <fullName evidence="3">Two component transcriptional regulator, LytTR family</fullName>
    </submittedName>
</protein>
<dbReference type="SMART" id="SM00448">
    <property type="entry name" value="REC"/>
    <property type="match status" value="1"/>
</dbReference>
<dbReference type="InterPro" id="IPR011006">
    <property type="entry name" value="CheY-like_superfamily"/>
</dbReference>
<evidence type="ECO:0000256" key="1">
    <source>
        <dbReference type="PROSITE-ProRule" id="PRU00169"/>
    </source>
</evidence>
<dbReference type="Pfam" id="PF04397">
    <property type="entry name" value="LytTR"/>
    <property type="match status" value="1"/>
</dbReference>
<feature type="domain" description="Response regulatory" evidence="2">
    <location>
        <begin position="5"/>
        <end position="118"/>
    </location>
</feature>
<dbReference type="Gene3D" id="3.40.50.2300">
    <property type="match status" value="1"/>
</dbReference>
<dbReference type="InterPro" id="IPR007492">
    <property type="entry name" value="LytTR_DNA-bd_dom"/>
</dbReference>
<organism evidence="3 4">
    <name type="scientific">Parapedobacter luteus</name>
    <dbReference type="NCBI Taxonomy" id="623280"/>
    <lineage>
        <taxon>Bacteria</taxon>
        <taxon>Pseudomonadati</taxon>
        <taxon>Bacteroidota</taxon>
        <taxon>Sphingobacteriia</taxon>
        <taxon>Sphingobacteriales</taxon>
        <taxon>Sphingobacteriaceae</taxon>
        <taxon>Parapedobacter</taxon>
    </lineage>
</organism>
<dbReference type="SMART" id="SM00850">
    <property type="entry name" value="LytTR"/>
    <property type="match status" value="1"/>
</dbReference>
<sequence>MNNQSCILIDDEPHALGVLGDVVQKIPGLEERGRHSGAIEALADLKEKGPVDFVFSDIEMPDLSGIEAARQLRPYCKYLIFTTAHSKYALDAFAQFVDGFLLKPLSLPAVLECVEEMRQRTRAFSSDQNDQHSIFVKTGGKFGFVRISYNDIVCIDGGDHYPSIVTSSASVPVYATMDELEEHFSQRKDFIRIRNNCIISMRSVTKVDGNIVHLALAQKNTRDISSSFRKAFFDRINQQAFFTKKSK</sequence>
<dbReference type="GO" id="GO:0003677">
    <property type="term" value="F:DNA binding"/>
    <property type="evidence" value="ECO:0007669"/>
    <property type="project" value="InterPro"/>
</dbReference>
<keyword evidence="1" id="KW-0597">Phosphoprotein</keyword>
<dbReference type="EMBL" id="FUYS01000001">
    <property type="protein sequence ID" value="SKB26495.1"/>
    <property type="molecule type" value="Genomic_DNA"/>
</dbReference>
<dbReference type="PANTHER" id="PTHR37299:SF1">
    <property type="entry name" value="STAGE 0 SPORULATION PROTEIN A HOMOLOG"/>
    <property type="match status" value="1"/>
</dbReference>
<dbReference type="SUPFAM" id="SSF52172">
    <property type="entry name" value="CheY-like"/>
    <property type="match status" value="1"/>
</dbReference>
<dbReference type="PANTHER" id="PTHR37299">
    <property type="entry name" value="TRANSCRIPTIONAL REGULATOR-RELATED"/>
    <property type="match status" value="1"/>
</dbReference>
<dbReference type="OrthoDB" id="9787344at2"/>
<gene>
    <name evidence="3" type="ORF">SAMN05660226_00129</name>
</gene>
<dbReference type="Pfam" id="PF00072">
    <property type="entry name" value="Response_reg"/>
    <property type="match status" value="1"/>
</dbReference>
<evidence type="ECO:0000259" key="2">
    <source>
        <dbReference type="PROSITE" id="PS50110"/>
    </source>
</evidence>
<feature type="modified residue" description="4-aspartylphosphate" evidence="1">
    <location>
        <position position="57"/>
    </location>
</feature>
<dbReference type="InterPro" id="IPR001789">
    <property type="entry name" value="Sig_transdc_resp-reg_receiver"/>
</dbReference>
<dbReference type="AlphaFoldDB" id="A0A1T4ZV54"/>
<proteinExistence type="predicted"/>